<dbReference type="EMBL" id="CP000237">
    <property type="protein sequence ID" value="ABD45787.1"/>
    <property type="molecule type" value="Genomic_DNA"/>
</dbReference>
<accession>Q2GCQ5</accession>
<name>Q2GCQ5_EHRS3</name>
<proteinExistence type="predicted"/>
<keyword evidence="2" id="KW-1185">Reference proteome</keyword>
<reference evidence="1 2" key="1">
    <citation type="journal article" date="2006" name="PLoS Genet.">
        <title>Comparative genomics of emerging human ehrlichiosis agents.</title>
        <authorList>
            <person name="Dunning Hotopp J.C."/>
            <person name="Lin M."/>
            <person name="Madupu R."/>
            <person name="Crabtree J."/>
            <person name="Angiuoli S.V."/>
            <person name="Eisen J.A."/>
            <person name="Seshadri R."/>
            <person name="Ren Q."/>
            <person name="Wu M."/>
            <person name="Utterback T.R."/>
            <person name="Smith S."/>
            <person name="Lewis M."/>
            <person name="Khouri H."/>
            <person name="Zhang C."/>
            <person name="Niu H."/>
            <person name="Lin Q."/>
            <person name="Ohashi N."/>
            <person name="Zhi N."/>
            <person name="Nelson W."/>
            <person name="Brinkac L.M."/>
            <person name="Dodson R.J."/>
            <person name="Rosovitz M.J."/>
            <person name="Sundaram J."/>
            <person name="Daugherty S.C."/>
            <person name="Davidsen T."/>
            <person name="Durkin A.S."/>
            <person name="Gwinn M."/>
            <person name="Haft D.H."/>
            <person name="Selengut J.D."/>
            <person name="Sullivan S.A."/>
            <person name="Zafar N."/>
            <person name="Zhou L."/>
            <person name="Benahmed F."/>
            <person name="Forberger H."/>
            <person name="Halpin R."/>
            <person name="Mulligan S."/>
            <person name="Robinson J."/>
            <person name="White O."/>
            <person name="Rikihisa Y."/>
            <person name="Tettelin H."/>
        </authorList>
    </citation>
    <scope>NUCLEOTIDE SEQUENCE [LARGE SCALE GENOMIC DNA]</scope>
    <source>
        <strain evidence="2">ATCC VR-367 / Miyayama</strain>
    </source>
</reference>
<sequence length="36" mass="4038">MSSFSLKKSKKSTSEALDDGLLEGHDIDFSYETSKR</sequence>
<dbReference type="STRING" id="222891.NSE_0874"/>
<evidence type="ECO:0000313" key="2">
    <source>
        <dbReference type="Proteomes" id="UP000001942"/>
    </source>
</evidence>
<dbReference type="HOGENOM" id="CLU_3357282_0_0_5"/>
<dbReference type="KEGG" id="nse:NSE_0874"/>
<gene>
    <name evidence="1" type="ordered locus">NSE_0874</name>
</gene>
<dbReference type="Proteomes" id="UP000001942">
    <property type="component" value="Chromosome"/>
</dbReference>
<organism evidence="1 2">
    <name type="scientific">Ehrlichia sennetsu (strain ATCC VR-367 / Miyayama)</name>
    <name type="common">Neorickettsia sennetsu</name>
    <dbReference type="NCBI Taxonomy" id="222891"/>
    <lineage>
        <taxon>Bacteria</taxon>
        <taxon>Pseudomonadati</taxon>
        <taxon>Pseudomonadota</taxon>
        <taxon>Alphaproteobacteria</taxon>
        <taxon>Rickettsiales</taxon>
        <taxon>Anaplasmataceae</taxon>
        <taxon>Ehrlichia</taxon>
    </lineage>
</organism>
<protein>
    <submittedName>
        <fullName evidence="1">Uncharacterized protein</fullName>
    </submittedName>
</protein>
<evidence type="ECO:0000313" key="1">
    <source>
        <dbReference type="EMBL" id="ABD45787.1"/>
    </source>
</evidence>
<dbReference type="AlphaFoldDB" id="Q2GCQ5"/>